<evidence type="ECO:0000313" key="2">
    <source>
        <dbReference type="EMBL" id="PNH33765.1"/>
    </source>
</evidence>
<sequence>MSSHVSHTTFVMSALLPLPWACQASQPKCYSTTIGSIGTAP</sequence>
<evidence type="ECO:0000256" key="1">
    <source>
        <dbReference type="SAM" id="SignalP"/>
    </source>
</evidence>
<feature type="signal peptide" evidence="1">
    <location>
        <begin position="1"/>
        <end position="24"/>
    </location>
</feature>
<proteinExistence type="predicted"/>
<keyword evidence="1" id="KW-0732">Signal</keyword>
<dbReference type="EMBL" id="MPSH01000007">
    <property type="protein sequence ID" value="PNH33765.1"/>
    <property type="molecule type" value="Genomic_DNA"/>
</dbReference>
<comment type="caution">
    <text evidence="2">The sequence shown here is derived from an EMBL/GenBank/DDBJ whole genome shotgun (WGS) entry which is preliminary data.</text>
</comment>
<evidence type="ECO:0000313" key="3">
    <source>
        <dbReference type="Proteomes" id="UP000236305"/>
    </source>
</evidence>
<gene>
    <name evidence="2" type="ORF">BJF96_g2758</name>
</gene>
<accession>A0AA44WPY5</accession>
<protein>
    <submittedName>
        <fullName evidence="2">Uncharacterized protein</fullName>
    </submittedName>
</protein>
<reference evidence="2 3" key="1">
    <citation type="submission" date="2017-12" db="EMBL/GenBank/DDBJ databases">
        <title>Comparative genomics yields insights into virulence evolution of Verticillium dahliae.</title>
        <authorList>
            <person name="Fan R."/>
            <person name="Armitage A.D."/>
            <person name="Cascant-Lopez E."/>
            <person name="Sobczyk M."/>
            <person name="Cockerton H.M."/>
            <person name="Harrison R.J."/>
        </authorList>
    </citation>
    <scope>NUCLEOTIDE SEQUENCE [LARGE SCALE GENOMIC DNA]</scope>
    <source>
        <strain evidence="2 3">12008</strain>
    </source>
</reference>
<dbReference type="AlphaFoldDB" id="A0AA44WPY5"/>
<name>A0AA44WPY5_VERDA</name>
<organism evidence="2 3">
    <name type="scientific">Verticillium dahliae</name>
    <name type="common">Verticillium wilt</name>
    <dbReference type="NCBI Taxonomy" id="27337"/>
    <lineage>
        <taxon>Eukaryota</taxon>
        <taxon>Fungi</taxon>
        <taxon>Dikarya</taxon>
        <taxon>Ascomycota</taxon>
        <taxon>Pezizomycotina</taxon>
        <taxon>Sordariomycetes</taxon>
        <taxon>Hypocreomycetidae</taxon>
        <taxon>Glomerellales</taxon>
        <taxon>Plectosphaerellaceae</taxon>
        <taxon>Verticillium</taxon>
    </lineage>
</organism>
<dbReference type="Proteomes" id="UP000236305">
    <property type="component" value="Unassembled WGS sequence"/>
</dbReference>
<feature type="chain" id="PRO_5041305993" evidence="1">
    <location>
        <begin position="25"/>
        <end position="41"/>
    </location>
</feature>